<dbReference type="GO" id="GO:0046872">
    <property type="term" value="F:metal ion binding"/>
    <property type="evidence" value="ECO:0007669"/>
    <property type="project" value="UniProtKB-KW"/>
</dbReference>
<evidence type="ECO:0000256" key="4">
    <source>
        <dbReference type="SAM" id="MobiDB-lite"/>
    </source>
</evidence>
<dbReference type="AlphaFoldDB" id="A0A812DS90"/>
<dbReference type="Gene3D" id="3.40.30.10">
    <property type="entry name" value="Glutaredoxin"/>
    <property type="match status" value="1"/>
</dbReference>
<dbReference type="OrthoDB" id="270009at2759"/>
<dbReference type="FunFam" id="3.40.30.10:FF:000013">
    <property type="entry name" value="Blast:Protein SCO1 homolog, mitochondrial"/>
    <property type="match status" value="1"/>
</dbReference>
<evidence type="ECO:0000256" key="2">
    <source>
        <dbReference type="PIRSR" id="PIRSR603782-1"/>
    </source>
</evidence>
<protein>
    <submittedName>
        <fullName evidence="6">SCO1</fullName>
    </submittedName>
</protein>
<keyword evidence="2" id="KW-0479">Metal-binding</keyword>
<keyword evidence="5" id="KW-0472">Membrane</keyword>
<dbReference type="EMBL" id="CAHIKZ030004347">
    <property type="protein sequence ID" value="CAE1309771.1"/>
    <property type="molecule type" value="Genomic_DNA"/>
</dbReference>
<dbReference type="GO" id="GO:0005739">
    <property type="term" value="C:mitochondrion"/>
    <property type="evidence" value="ECO:0007669"/>
    <property type="project" value="GOC"/>
</dbReference>
<feature type="binding site" evidence="2">
    <location>
        <position position="172"/>
    </location>
    <ligand>
        <name>Cu cation</name>
        <dbReference type="ChEBI" id="CHEBI:23378"/>
    </ligand>
</feature>
<dbReference type="CDD" id="cd02968">
    <property type="entry name" value="SCO"/>
    <property type="match status" value="1"/>
</dbReference>
<accession>A0A812DS90</accession>
<dbReference type="SUPFAM" id="SSF52833">
    <property type="entry name" value="Thioredoxin-like"/>
    <property type="match status" value="1"/>
</dbReference>
<gene>
    <name evidence="6" type="ORF">SPHA_61450</name>
</gene>
<dbReference type="Proteomes" id="UP000597762">
    <property type="component" value="Unassembled WGS sequence"/>
</dbReference>
<feature type="transmembrane region" description="Helical" evidence="5">
    <location>
        <begin position="96"/>
        <end position="114"/>
    </location>
</feature>
<dbReference type="GO" id="GO:0033617">
    <property type="term" value="P:mitochondrial respiratory chain complex IV assembly"/>
    <property type="evidence" value="ECO:0007669"/>
    <property type="project" value="TreeGrafter"/>
</dbReference>
<evidence type="ECO:0000256" key="3">
    <source>
        <dbReference type="PIRSR" id="PIRSR603782-2"/>
    </source>
</evidence>
<keyword evidence="5" id="KW-1133">Transmembrane helix</keyword>
<feature type="compositionally biased region" description="Basic and acidic residues" evidence="4">
    <location>
        <begin position="482"/>
        <end position="492"/>
    </location>
</feature>
<dbReference type="InterPro" id="IPR003782">
    <property type="entry name" value="SCO1/SenC"/>
</dbReference>
<feature type="region of interest" description="Disordered" evidence="4">
    <location>
        <begin position="441"/>
        <end position="511"/>
    </location>
</feature>
<keyword evidence="2" id="KW-0186">Copper</keyword>
<comment type="caution">
    <text evidence="6">The sequence shown here is derived from an EMBL/GenBank/DDBJ whole genome shotgun (WGS) entry which is preliminary data.</text>
</comment>
<dbReference type="PANTHER" id="PTHR12151">
    <property type="entry name" value="ELECTRON TRANSPORT PROTIN SCO1/SENC FAMILY MEMBER"/>
    <property type="match status" value="1"/>
</dbReference>
<reference evidence="6" key="1">
    <citation type="submission" date="2021-01" db="EMBL/GenBank/DDBJ databases">
        <authorList>
            <person name="Li R."/>
            <person name="Bekaert M."/>
        </authorList>
    </citation>
    <scope>NUCLEOTIDE SEQUENCE</scope>
    <source>
        <strain evidence="6">Farmed</strain>
    </source>
</reference>
<keyword evidence="7" id="KW-1185">Reference proteome</keyword>
<proteinExistence type="inferred from homology"/>
<dbReference type="PANTHER" id="PTHR12151:SF5">
    <property type="entry name" value="AT19154P"/>
    <property type="match status" value="1"/>
</dbReference>
<evidence type="ECO:0000313" key="7">
    <source>
        <dbReference type="Proteomes" id="UP000597762"/>
    </source>
</evidence>
<name>A0A812DS90_ACAPH</name>
<feature type="region of interest" description="Disordered" evidence="4">
    <location>
        <begin position="284"/>
        <end position="332"/>
    </location>
</feature>
<evidence type="ECO:0000256" key="5">
    <source>
        <dbReference type="SAM" id="Phobius"/>
    </source>
</evidence>
<sequence>MLLPSFTLRYSLKPTLAICSQILKPAKTVSFQYLGARHIHNYKSCGPSLRHFIAKKSSQCQNSSILSPKYNWKISPSIRAYASGKGALKEPVTWKSFFITAGIGGFILLILFYIKQERELKSAQERSKFLGKAALGGPWTLVDHNNQPRSNKDFFGQWVLLYFGFTHCPDICPDEIEKMIKVVDYLDESSQAKSVTPLFITVDAERDTVEAIRNYVKEFSPKLIGLTGDKDKVHEASRAYRVYYSAGPKDEDNDYIVDHTIIMYLLNPNGDFVDYYGQNPSTSTSALHSSACRDDDQPGSSAKAAKTTRGGNLSRRSKKATPAEGKREQDSIECASLGEKRLASTSTSALQTSECRGDDRPGSFAKRAKIKWRGNFSRRSKRASAAKRKREEETEVEAALRLSSQSQRRQYVLSHETLGERNYRLYCKSVYTYSLKSKRKLPKRLQDNKKAASSQALLRSRQSPHRKATRNAADAAATSIRRSQETTAEKTARNAAKAAATSIRRSQESMAEKIARHAAYAAATSAARASESSAQKRTRRQRDAISTSAARSVEGPTERRERLQTVNKRRHAQRGLSLLEGSSPDSKYFLAKIRQYNCAFQMTSFDGNAFREVGWNPTFKVQGQVYHRIGSLLPETSIDSAFLQIYFIADYNQQADARIGIIPENDTGQDNHPRRDIIMCLQQMPHEINSYVRSFKYALENNTSSDFIIVIDADKRPQGEHKRRYNAPASNEVSVIVSGDQHNRRDIVIESRGSGLRRISETHRPYDALQYPLLFPYGEDGYHFGILQNGSTLKTVSCRAFYTYPLMVHEGAFHHLHRSRQLFHQFMAAKMESETSD</sequence>
<keyword evidence="3" id="KW-1015">Disulfide bond</keyword>
<evidence type="ECO:0000313" key="6">
    <source>
        <dbReference type="EMBL" id="CAE1309771.1"/>
    </source>
</evidence>
<feature type="region of interest" description="Disordered" evidence="4">
    <location>
        <begin position="525"/>
        <end position="579"/>
    </location>
</feature>
<dbReference type="InterPro" id="IPR036249">
    <property type="entry name" value="Thioredoxin-like_sf"/>
</dbReference>
<dbReference type="Pfam" id="PF02630">
    <property type="entry name" value="SCO1-SenC"/>
    <property type="match status" value="1"/>
</dbReference>
<feature type="binding site" evidence="2">
    <location>
        <position position="259"/>
    </location>
    <ligand>
        <name>Cu cation</name>
        <dbReference type="ChEBI" id="CHEBI:23378"/>
    </ligand>
</feature>
<organism evidence="6 7">
    <name type="scientific">Acanthosepion pharaonis</name>
    <name type="common">Pharaoh cuttlefish</name>
    <name type="synonym">Sepia pharaonis</name>
    <dbReference type="NCBI Taxonomy" id="158019"/>
    <lineage>
        <taxon>Eukaryota</taxon>
        <taxon>Metazoa</taxon>
        <taxon>Spiralia</taxon>
        <taxon>Lophotrochozoa</taxon>
        <taxon>Mollusca</taxon>
        <taxon>Cephalopoda</taxon>
        <taxon>Coleoidea</taxon>
        <taxon>Decapodiformes</taxon>
        <taxon>Sepiida</taxon>
        <taxon>Sepiina</taxon>
        <taxon>Sepiidae</taxon>
        <taxon>Acanthosepion</taxon>
    </lineage>
</organism>
<keyword evidence="5" id="KW-0812">Transmembrane</keyword>
<feature type="compositionally biased region" description="Low complexity" evidence="4">
    <location>
        <begin position="470"/>
        <end position="481"/>
    </location>
</feature>
<evidence type="ECO:0000256" key="1">
    <source>
        <dbReference type="ARBA" id="ARBA00010996"/>
    </source>
</evidence>
<feature type="disulfide bond" description="Redox-active" evidence="3">
    <location>
        <begin position="168"/>
        <end position="172"/>
    </location>
</feature>
<comment type="similarity">
    <text evidence="1">Belongs to the SCO1/2 family.</text>
</comment>
<feature type="compositionally biased region" description="Polar residues" evidence="4">
    <location>
        <begin position="451"/>
        <end position="461"/>
    </location>
</feature>
<feature type="binding site" evidence="2">
    <location>
        <position position="168"/>
    </location>
    <ligand>
        <name>Cu cation</name>
        <dbReference type="ChEBI" id="CHEBI:23378"/>
    </ligand>
</feature>